<name>A0A378T6L6_MORLA</name>
<dbReference type="RefSeq" id="WP_115006222.1">
    <property type="nucleotide sequence ID" value="NZ_UGQU01000001.1"/>
</dbReference>
<proteinExistence type="predicted"/>
<dbReference type="EMBL" id="UGQU01000001">
    <property type="protein sequence ID" value="STZ56471.1"/>
    <property type="molecule type" value="Genomic_DNA"/>
</dbReference>
<reference evidence="1 2" key="1">
    <citation type="submission" date="2018-06" db="EMBL/GenBank/DDBJ databases">
        <authorList>
            <consortium name="Pathogen Informatics"/>
            <person name="Doyle S."/>
        </authorList>
    </citation>
    <scope>NUCLEOTIDE SEQUENCE [LARGE SCALE GENOMIC DNA]</scope>
    <source>
        <strain evidence="1 2">NCTC10359</strain>
    </source>
</reference>
<gene>
    <name evidence="1" type="ORF">NCTC10359_01085</name>
</gene>
<evidence type="ECO:0000313" key="1">
    <source>
        <dbReference type="EMBL" id="STZ56471.1"/>
    </source>
</evidence>
<organism evidence="1 2">
    <name type="scientific">Moraxella lacunata</name>
    <dbReference type="NCBI Taxonomy" id="477"/>
    <lineage>
        <taxon>Bacteria</taxon>
        <taxon>Pseudomonadati</taxon>
        <taxon>Pseudomonadota</taxon>
        <taxon>Gammaproteobacteria</taxon>
        <taxon>Moraxellales</taxon>
        <taxon>Moraxellaceae</taxon>
        <taxon>Moraxella</taxon>
    </lineage>
</organism>
<accession>A0A378T6L6</accession>
<evidence type="ECO:0000313" key="2">
    <source>
        <dbReference type="Proteomes" id="UP000254437"/>
    </source>
</evidence>
<dbReference type="Proteomes" id="UP000254437">
    <property type="component" value="Unassembled WGS sequence"/>
</dbReference>
<sequence>MTKNMDRKFDEFFNQINQQIEPIDYLIEHSKQYGNVDGLKEHIFCPECQLAKLTFVHTGKGFHLRTHLNTKHLEGCYYDFEHIDTKSATEFFKSLNKEQIQSKLASMMRYLLSNKNNISVSNKADALQNNPLLIEQKEKTNTQIKIRKSLRRQKLTGYIDESIAGDLYVFYGDVKLSVEEYKAKNNFQYYKLIIKTKNKQGEWRYRTSLYRGKTKDDINVNVIYKIVFIGVANFKENNEKTGKYMNIELIDYDSVLFKSVDSIE</sequence>
<protein>
    <submittedName>
        <fullName evidence="1">Uncharacterized protein</fullName>
    </submittedName>
</protein>
<dbReference type="AlphaFoldDB" id="A0A378T6L6"/>